<dbReference type="PANTHER" id="PTHR32322:SF2">
    <property type="entry name" value="EAMA DOMAIN-CONTAINING PROTEIN"/>
    <property type="match status" value="1"/>
</dbReference>
<feature type="domain" description="EamA" evidence="7">
    <location>
        <begin position="22"/>
        <end position="149"/>
    </location>
</feature>
<dbReference type="Pfam" id="PF00892">
    <property type="entry name" value="EamA"/>
    <property type="match status" value="2"/>
</dbReference>
<evidence type="ECO:0000256" key="4">
    <source>
        <dbReference type="ARBA" id="ARBA00022989"/>
    </source>
</evidence>
<gene>
    <name evidence="8" type="ORF">ACG0Z6_05475</name>
</gene>
<keyword evidence="5 6" id="KW-0472">Membrane</keyword>
<keyword evidence="3 6" id="KW-0812">Transmembrane</keyword>
<dbReference type="InterPro" id="IPR000620">
    <property type="entry name" value="EamA_dom"/>
</dbReference>
<evidence type="ECO:0000313" key="9">
    <source>
        <dbReference type="Proteomes" id="UP001606099"/>
    </source>
</evidence>
<keyword evidence="4 6" id="KW-1133">Transmembrane helix</keyword>
<feature type="domain" description="EamA" evidence="7">
    <location>
        <begin position="161"/>
        <end position="295"/>
    </location>
</feature>
<feature type="transmembrane region" description="Helical" evidence="6">
    <location>
        <begin position="104"/>
        <end position="126"/>
    </location>
</feature>
<feature type="transmembrane region" description="Helical" evidence="6">
    <location>
        <begin position="191"/>
        <end position="211"/>
    </location>
</feature>
<feature type="transmembrane region" description="Helical" evidence="6">
    <location>
        <begin position="40"/>
        <end position="64"/>
    </location>
</feature>
<name>A0ABW7FTN9_9BURK</name>
<dbReference type="RefSeq" id="WP_394459260.1">
    <property type="nucleotide sequence ID" value="NZ_JBIGHZ010000002.1"/>
</dbReference>
<feature type="transmembrane region" description="Helical" evidence="6">
    <location>
        <begin position="160"/>
        <end position="179"/>
    </location>
</feature>
<evidence type="ECO:0000256" key="6">
    <source>
        <dbReference type="SAM" id="Phobius"/>
    </source>
</evidence>
<organism evidence="8 9">
    <name type="scientific">Roseateles rivi</name>
    <dbReference type="NCBI Taxonomy" id="3299028"/>
    <lineage>
        <taxon>Bacteria</taxon>
        <taxon>Pseudomonadati</taxon>
        <taxon>Pseudomonadota</taxon>
        <taxon>Betaproteobacteria</taxon>
        <taxon>Burkholderiales</taxon>
        <taxon>Sphaerotilaceae</taxon>
        <taxon>Roseateles</taxon>
    </lineage>
</organism>
<evidence type="ECO:0000313" key="8">
    <source>
        <dbReference type="EMBL" id="MFG6447692.1"/>
    </source>
</evidence>
<protein>
    <submittedName>
        <fullName evidence="8">DMT family transporter</fullName>
    </submittedName>
</protein>
<sequence length="304" mass="31986">MKAAAITATPVSHASPQSWPALFILLWSSGYVAGKIALPYAGPLTLIFLRFGVAALVLLLMAVLTRAPWPKDWASVRHLAVVGLLIQALQFSGLYLGLSWGVSAGIAALIVGLMPVLTAAGAAMFLNERISRQQLGGLMLGLLGVGIVVAHKVGAGQAPWLGYLALGAALLGITAGTLLQKKYCAGMDLRTGGFIQLCSATLVVGPAAWLLERLQLTWTWQLVGASLWLSLVNSIGAISVLFIMMRRGQASQVASLFYLVPGVTALMGYLLLHETLNATQLLGFLVSAGGVYLTTAASRFSQRC</sequence>
<evidence type="ECO:0000256" key="2">
    <source>
        <dbReference type="ARBA" id="ARBA00007362"/>
    </source>
</evidence>
<evidence type="ECO:0000259" key="7">
    <source>
        <dbReference type="Pfam" id="PF00892"/>
    </source>
</evidence>
<proteinExistence type="inferred from homology"/>
<feature type="transmembrane region" description="Helical" evidence="6">
    <location>
        <begin position="135"/>
        <end position="154"/>
    </location>
</feature>
<evidence type="ECO:0000256" key="3">
    <source>
        <dbReference type="ARBA" id="ARBA00022692"/>
    </source>
</evidence>
<dbReference type="InterPro" id="IPR050638">
    <property type="entry name" value="AA-Vitamin_Transporters"/>
</dbReference>
<feature type="transmembrane region" description="Helical" evidence="6">
    <location>
        <begin position="223"/>
        <end position="244"/>
    </location>
</feature>
<dbReference type="PANTHER" id="PTHR32322">
    <property type="entry name" value="INNER MEMBRANE TRANSPORTER"/>
    <property type="match status" value="1"/>
</dbReference>
<evidence type="ECO:0000256" key="1">
    <source>
        <dbReference type="ARBA" id="ARBA00004141"/>
    </source>
</evidence>
<comment type="caution">
    <text evidence="8">The sequence shown here is derived from an EMBL/GenBank/DDBJ whole genome shotgun (WGS) entry which is preliminary data.</text>
</comment>
<reference evidence="8 9" key="1">
    <citation type="submission" date="2024-08" db="EMBL/GenBank/DDBJ databases">
        <authorList>
            <person name="Lu H."/>
        </authorList>
    </citation>
    <scope>NUCLEOTIDE SEQUENCE [LARGE SCALE GENOMIC DNA]</scope>
    <source>
        <strain evidence="8 9">BYS180W</strain>
    </source>
</reference>
<dbReference type="EMBL" id="JBIGHZ010000002">
    <property type="protein sequence ID" value="MFG6447692.1"/>
    <property type="molecule type" value="Genomic_DNA"/>
</dbReference>
<feature type="transmembrane region" description="Helical" evidence="6">
    <location>
        <begin position="278"/>
        <end position="297"/>
    </location>
</feature>
<dbReference type="InterPro" id="IPR037185">
    <property type="entry name" value="EmrE-like"/>
</dbReference>
<keyword evidence="9" id="KW-1185">Reference proteome</keyword>
<feature type="transmembrane region" description="Helical" evidence="6">
    <location>
        <begin position="256"/>
        <end position="272"/>
    </location>
</feature>
<feature type="transmembrane region" description="Helical" evidence="6">
    <location>
        <begin position="76"/>
        <end position="98"/>
    </location>
</feature>
<comment type="subcellular location">
    <subcellularLocation>
        <location evidence="1">Membrane</location>
        <topology evidence="1">Multi-pass membrane protein</topology>
    </subcellularLocation>
</comment>
<comment type="similarity">
    <text evidence="2">Belongs to the EamA transporter family.</text>
</comment>
<evidence type="ECO:0000256" key="5">
    <source>
        <dbReference type="ARBA" id="ARBA00023136"/>
    </source>
</evidence>
<dbReference type="Proteomes" id="UP001606099">
    <property type="component" value="Unassembled WGS sequence"/>
</dbReference>
<dbReference type="SUPFAM" id="SSF103481">
    <property type="entry name" value="Multidrug resistance efflux transporter EmrE"/>
    <property type="match status" value="2"/>
</dbReference>
<accession>A0ABW7FTN9</accession>